<name>A0A7N2LKP1_QUELO</name>
<dbReference type="PANTHER" id="PTHR11538:SF41">
    <property type="entry name" value="PHENYLALANINE--TRNA LIGASE, MITOCHONDRIAL"/>
    <property type="match status" value="1"/>
</dbReference>
<dbReference type="InterPro" id="IPR045864">
    <property type="entry name" value="aa-tRNA-synth_II/BPL/LPL"/>
</dbReference>
<keyword evidence="3" id="KW-0067">ATP-binding</keyword>
<dbReference type="SUPFAM" id="SSF55681">
    <property type="entry name" value="Class II aaRS and biotin synthetases"/>
    <property type="match status" value="1"/>
</dbReference>
<evidence type="ECO:0000256" key="5">
    <source>
        <dbReference type="ARBA" id="ARBA00023146"/>
    </source>
</evidence>
<reference evidence="7 8" key="1">
    <citation type="journal article" date="2016" name="G3 (Bethesda)">
        <title>First Draft Assembly and Annotation of the Genome of a California Endemic Oak Quercus lobata Nee (Fagaceae).</title>
        <authorList>
            <person name="Sork V.L."/>
            <person name="Fitz-Gibbon S.T."/>
            <person name="Puiu D."/>
            <person name="Crepeau M."/>
            <person name="Gugger P.F."/>
            <person name="Sherman R."/>
            <person name="Stevens K."/>
            <person name="Langley C.H."/>
            <person name="Pellegrini M."/>
            <person name="Salzberg S.L."/>
        </authorList>
    </citation>
    <scope>NUCLEOTIDE SEQUENCE [LARGE SCALE GENOMIC DNA]</scope>
    <source>
        <strain evidence="7 8">cv. SW786</strain>
    </source>
</reference>
<keyword evidence="8" id="KW-1185">Reference proteome</keyword>
<dbReference type="GO" id="GO:0005524">
    <property type="term" value="F:ATP binding"/>
    <property type="evidence" value="ECO:0007669"/>
    <property type="project" value="UniProtKB-KW"/>
</dbReference>
<dbReference type="GO" id="GO:0004826">
    <property type="term" value="F:phenylalanine-tRNA ligase activity"/>
    <property type="evidence" value="ECO:0007669"/>
    <property type="project" value="TreeGrafter"/>
</dbReference>
<dbReference type="EMBL" id="LRBV02000004">
    <property type="status" value="NOT_ANNOTATED_CDS"/>
    <property type="molecule type" value="Genomic_DNA"/>
</dbReference>
<dbReference type="GO" id="GO:0006432">
    <property type="term" value="P:phenylalanyl-tRNA aminoacylation"/>
    <property type="evidence" value="ECO:0007669"/>
    <property type="project" value="TreeGrafter"/>
</dbReference>
<keyword evidence="4" id="KW-0648">Protein biosynthesis</keyword>
<dbReference type="InterPro" id="IPR002319">
    <property type="entry name" value="Phenylalanyl-tRNA_Synthase"/>
</dbReference>
<sequence length="183" mass="20854">MTTTRRGERASTTIWTGNTLSCTWRRHRSPVASVLELGGVKIGREVWSIEFFSFCCSLLIVTVKQNFDDVLVPADHVSRSYNDTYYIDAETVLRCQTSSHQAELLRRGHTHFLVTGDLYHKDSIDSTHYPVFHQMEGVRVFSLDDWEASGVDATSYAAEDLKKCLEGLANFHWPNSIYLPNYA</sequence>
<dbReference type="Pfam" id="PF01409">
    <property type="entry name" value="tRNA-synt_2d"/>
    <property type="match status" value="1"/>
</dbReference>
<evidence type="ECO:0000313" key="7">
    <source>
        <dbReference type="EnsemblPlants" id="QL04p095492:mrna"/>
    </source>
</evidence>
<evidence type="ECO:0000256" key="1">
    <source>
        <dbReference type="ARBA" id="ARBA00022598"/>
    </source>
</evidence>
<dbReference type="Proteomes" id="UP000594261">
    <property type="component" value="Chromosome 4"/>
</dbReference>
<evidence type="ECO:0000313" key="8">
    <source>
        <dbReference type="Proteomes" id="UP000594261"/>
    </source>
</evidence>
<dbReference type="GO" id="GO:0005739">
    <property type="term" value="C:mitochondrion"/>
    <property type="evidence" value="ECO:0007669"/>
    <property type="project" value="TreeGrafter"/>
</dbReference>
<feature type="domain" description="Phenylalanyl-tRNA synthetase" evidence="6">
    <location>
        <begin position="60"/>
        <end position="140"/>
    </location>
</feature>
<keyword evidence="1" id="KW-0436">Ligase</keyword>
<keyword evidence="5" id="KW-0030">Aminoacyl-tRNA synthetase</keyword>
<evidence type="ECO:0000256" key="2">
    <source>
        <dbReference type="ARBA" id="ARBA00022741"/>
    </source>
</evidence>
<dbReference type="PANTHER" id="PTHR11538">
    <property type="entry name" value="PHENYLALANYL-TRNA SYNTHETASE"/>
    <property type="match status" value="1"/>
</dbReference>
<protein>
    <recommendedName>
        <fullName evidence="6">Phenylalanyl-tRNA synthetase domain-containing protein</fullName>
    </recommendedName>
</protein>
<evidence type="ECO:0000256" key="3">
    <source>
        <dbReference type="ARBA" id="ARBA00022840"/>
    </source>
</evidence>
<dbReference type="InParanoid" id="A0A7N2LKP1"/>
<dbReference type="Gene3D" id="3.30.930.10">
    <property type="entry name" value="Bira Bifunctional Protein, Domain 2"/>
    <property type="match status" value="1"/>
</dbReference>
<accession>A0A7N2LKP1</accession>
<organism evidence="7 8">
    <name type="scientific">Quercus lobata</name>
    <name type="common">Valley oak</name>
    <dbReference type="NCBI Taxonomy" id="97700"/>
    <lineage>
        <taxon>Eukaryota</taxon>
        <taxon>Viridiplantae</taxon>
        <taxon>Streptophyta</taxon>
        <taxon>Embryophyta</taxon>
        <taxon>Tracheophyta</taxon>
        <taxon>Spermatophyta</taxon>
        <taxon>Magnoliopsida</taxon>
        <taxon>eudicotyledons</taxon>
        <taxon>Gunneridae</taxon>
        <taxon>Pentapetalae</taxon>
        <taxon>rosids</taxon>
        <taxon>fabids</taxon>
        <taxon>Fagales</taxon>
        <taxon>Fagaceae</taxon>
        <taxon>Quercus</taxon>
    </lineage>
</organism>
<dbReference type="Gramene" id="QL04p095492:mrna">
    <property type="protein sequence ID" value="QL04p095492:mrna"/>
    <property type="gene ID" value="QL04p095492"/>
</dbReference>
<evidence type="ECO:0000256" key="4">
    <source>
        <dbReference type="ARBA" id="ARBA00022917"/>
    </source>
</evidence>
<keyword evidence="2" id="KW-0547">Nucleotide-binding</keyword>
<evidence type="ECO:0000259" key="6">
    <source>
        <dbReference type="Pfam" id="PF01409"/>
    </source>
</evidence>
<dbReference type="EnsemblPlants" id="QL04p095492:mrna">
    <property type="protein sequence ID" value="QL04p095492:mrna"/>
    <property type="gene ID" value="QL04p095492"/>
</dbReference>
<dbReference type="GO" id="GO:0000049">
    <property type="term" value="F:tRNA binding"/>
    <property type="evidence" value="ECO:0007669"/>
    <property type="project" value="InterPro"/>
</dbReference>
<proteinExistence type="predicted"/>
<reference evidence="7" key="2">
    <citation type="submission" date="2021-01" db="UniProtKB">
        <authorList>
            <consortium name="EnsemblPlants"/>
        </authorList>
    </citation>
    <scope>IDENTIFICATION</scope>
</reference>
<dbReference type="AlphaFoldDB" id="A0A7N2LKP1"/>